<feature type="active site" description="Proton acceptor; for dehydratase activity" evidence="49">
    <location>
        <position position="4621"/>
    </location>
</feature>
<comment type="catalytic activity">
    <reaction evidence="15">
        <text>(3R)-hydroxyoctadecanoyl-[ACP] = (2E)-octadecenoyl-[ACP] + H2O</text>
        <dbReference type="Rhea" id="RHEA:41924"/>
        <dbReference type="Rhea" id="RHEA-COMP:9654"/>
        <dbReference type="Rhea" id="RHEA-COMP:9655"/>
        <dbReference type="ChEBI" id="CHEBI:15377"/>
        <dbReference type="ChEBI" id="CHEBI:78488"/>
        <dbReference type="ChEBI" id="CHEBI:78489"/>
    </reaction>
    <physiologicalReaction direction="left-to-right" evidence="15">
        <dbReference type="Rhea" id="RHEA:41925"/>
    </physiologicalReaction>
</comment>
<keyword evidence="4" id="KW-0808">Transferase</keyword>
<keyword evidence="2" id="KW-0596">Phosphopantetheine</keyword>
<dbReference type="InterPro" id="IPR036291">
    <property type="entry name" value="NAD(P)-bd_dom_sf"/>
</dbReference>
<evidence type="ECO:0000256" key="10">
    <source>
        <dbReference type="ARBA" id="ARBA00023351"/>
    </source>
</evidence>
<dbReference type="Pfam" id="PF13602">
    <property type="entry name" value="ADH_zinc_N_2"/>
    <property type="match status" value="1"/>
</dbReference>
<evidence type="ECO:0000256" key="34">
    <source>
        <dbReference type="ARBA" id="ARBA00048506"/>
    </source>
</evidence>
<comment type="catalytic activity">
    <reaction evidence="16">
        <text>(3R)-hydroxyhexadecanoyl-[ACP] = (2E)-hexadecenoyl-[ACP] + H2O</text>
        <dbReference type="Rhea" id="RHEA:41908"/>
        <dbReference type="Rhea" id="RHEA-COMP:9650"/>
        <dbReference type="Rhea" id="RHEA-COMP:9651"/>
        <dbReference type="ChEBI" id="CHEBI:15377"/>
        <dbReference type="ChEBI" id="CHEBI:78480"/>
        <dbReference type="ChEBI" id="CHEBI:78481"/>
    </reaction>
    <physiologicalReaction direction="left-to-right" evidence="16">
        <dbReference type="Rhea" id="RHEA:41909"/>
    </physiologicalReaction>
</comment>
<dbReference type="InterPro" id="IPR014030">
    <property type="entry name" value="Ketoacyl_synth_N"/>
</dbReference>
<evidence type="ECO:0000256" key="43">
    <source>
        <dbReference type="ARBA" id="ARBA00049263"/>
    </source>
</evidence>
<comment type="pathway">
    <text evidence="1">Lipid metabolism.</text>
</comment>
<dbReference type="InterPro" id="IPR029058">
    <property type="entry name" value="AB_hydrolase_fold"/>
</dbReference>
<evidence type="ECO:0000259" key="52">
    <source>
        <dbReference type="PROSITE" id="PS52004"/>
    </source>
</evidence>
<comment type="catalytic activity">
    <reaction evidence="14">
        <text>(3R)-hydroxytetradecanoyl-[ACP] = (2E)-tetradecenoyl-[ACP] + H2O</text>
        <dbReference type="Rhea" id="RHEA:41892"/>
        <dbReference type="Rhea" id="RHEA-COMP:9646"/>
        <dbReference type="Rhea" id="RHEA-COMP:9647"/>
        <dbReference type="ChEBI" id="CHEBI:15377"/>
        <dbReference type="ChEBI" id="CHEBI:78474"/>
        <dbReference type="ChEBI" id="CHEBI:78475"/>
    </reaction>
    <physiologicalReaction direction="left-to-right" evidence="14">
        <dbReference type="Rhea" id="RHEA:41893"/>
    </physiologicalReaction>
</comment>
<comment type="catalytic activity">
    <reaction evidence="10">
        <text>(3R)-hydroxydodecanoyl-[ACP] = (2E)-dodecenoyl-[ACP] + H2O</text>
        <dbReference type="Rhea" id="RHEA:41876"/>
        <dbReference type="Rhea" id="RHEA-COMP:9642"/>
        <dbReference type="Rhea" id="RHEA-COMP:9643"/>
        <dbReference type="ChEBI" id="CHEBI:15377"/>
        <dbReference type="ChEBI" id="CHEBI:78470"/>
        <dbReference type="ChEBI" id="CHEBI:78472"/>
    </reaction>
    <physiologicalReaction direction="left-to-right" evidence="10">
        <dbReference type="Rhea" id="RHEA:41877"/>
    </physiologicalReaction>
</comment>
<comment type="catalytic activity">
    <reaction evidence="26">
        <text>(2E)-hexadecenoyl-[ACP] + NADPH + H(+) = hexadecanoyl-[ACP] + NADP(+)</text>
        <dbReference type="Rhea" id="RHEA:41912"/>
        <dbReference type="Rhea" id="RHEA-COMP:9651"/>
        <dbReference type="Rhea" id="RHEA-COMP:9652"/>
        <dbReference type="ChEBI" id="CHEBI:15378"/>
        <dbReference type="ChEBI" id="CHEBI:57783"/>
        <dbReference type="ChEBI" id="CHEBI:58349"/>
        <dbReference type="ChEBI" id="CHEBI:78481"/>
        <dbReference type="ChEBI" id="CHEBI:78483"/>
    </reaction>
    <physiologicalReaction direction="left-to-right" evidence="26">
        <dbReference type="Rhea" id="RHEA:41913"/>
    </physiologicalReaction>
</comment>
<comment type="catalytic activity">
    <reaction evidence="46">
        <text>butanoyl-[ACP] + malonyl-[ACP] + H(+) = 3-oxohexanoyl-[ACP] + holo-[ACP] + CO2</text>
        <dbReference type="Rhea" id="RHEA:41820"/>
        <dbReference type="Rhea" id="RHEA-COMP:9623"/>
        <dbReference type="Rhea" id="RHEA-COMP:9628"/>
        <dbReference type="Rhea" id="RHEA-COMP:9629"/>
        <dbReference type="Rhea" id="RHEA-COMP:9685"/>
        <dbReference type="ChEBI" id="CHEBI:15378"/>
        <dbReference type="ChEBI" id="CHEBI:16526"/>
        <dbReference type="ChEBI" id="CHEBI:64479"/>
        <dbReference type="ChEBI" id="CHEBI:78449"/>
        <dbReference type="ChEBI" id="CHEBI:78454"/>
        <dbReference type="ChEBI" id="CHEBI:78456"/>
    </reaction>
    <physiologicalReaction direction="left-to-right" evidence="46">
        <dbReference type="Rhea" id="RHEA:41821"/>
    </physiologicalReaction>
</comment>
<feature type="domain" description="PKS/mFAS DH" evidence="53">
    <location>
        <begin position="951"/>
        <end position="1238"/>
    </location>
</feature>
<evidence type="ECO:0000256" key="37">
    <source>
        <dbReference type="ARBA" id="ARBA00048691"/>
    </source>
</evidence>
<evidence type="ECO:0000256" key="15">
    <source>
        <dbReference type="ARBA" id="ARBA00023399"/>
    </source>
</evidence>
<feature type="active site" description="Proton acceptor; for dehydratase activity" evidence="49">
    <location>
        <position position="983"/>
    </location>
</feature>
<dbReference type="InterPro" id="IPR042104">
    <property type="entry name" value="PKS_dehydratase_sf"/>
</dbReference>
<proteinExistence type="predicted"/>
<evidence type="ECO:0000256" key="44">
    <source>
        <dbReference type="ARBA" id="ARBA00049414"/>
    </source>
</evidence>
<dbReference type="Gene3D" id="3.40.50.11460">
    <property type="match status" value="1"/>
</dbReference>
<evidence type="ECO:0000256" key="29">
    <source>
        <dbReference type="ARBA" id="ARBA00047961"/>
    </source>
</evidence>
<dbReference type="RefSeq" id="WP_394821617.1">
    <property type="nucleotide sequence ID" value="NZ_CP089984.1"/>
</dbReference>
<comment type="catalytic activity">
    <reaction evidence="17">
        <text>(3R)-hydroxybutanoyl-[ACP] = (2E)-butenoyl-[ACP] + H2O</text>
        <dbReference type="Rhea" id="RHEA:41808"/>
        <dbReference type="Rhea" id="RHEA-COMP:9626"/>
        <dbReference type="Rhea" id="RHEA-COMP:9627"/>
        <dbReference type="ChEBI" id="CHEBI:15377"/>
        <dbReference type="ChEBI" id="CHEBI:78451"/>
        <dbReference type="ChEBI" id="CHEBI:78453"/>
    </reaction>
    <physiologicalReaction direction="left-to-right" evidence="17">
        <dbReference type="Rhea" id="RHEA:41809"/>
    </physiologicalReaction>
</comment>
<evidence type="ECO:0000256" key="24">
    <source>
        <dbReference type="ARBA" id="ARBA00047500"/>
    </source>
</evidence>
<dbReference type="SUPFAM" id="SSF53901">
    <property type="entry name" value="Thiolase-like"/>
    <property type="match status" value="3"/>
</dbReference>
<evidence type="ECO:0000256" key="31">
    <source>
        <dbReference type="ARBA" id="ARBA00048281"/>
    </source>
</evidence>
<feature type="domain" description="Carrier" evidence="51">
    <location>
        <begin position="5697"/>
        <end position="5772"/>
    </location>
</feature>
<feature type="active site" description="Proton donor; for dehydratase activity" evidence="49">
    <location>
        <position position="2970"/>
    </location>
</feature>
<evidence type="ECO:0000256" key="11">
    <source>
        <dbReference type="ARBA" id="ARBA00023373"/>
    </source>
</evidence>
<evidence type="ECO:0000256" key="38">
    <source>
        <dbReference type="ARBA" id="ARBA00048704"/>
    </source>
</evidence>
<evidence type="ECO:0000256" key="49">
    <source>
        <dbReference type="PROSITE-ProRule" id="PRU01363"/>
    </source>
</evidence>
<evidence type="ECO:0000256" key="17">
    <source>
        <dbReference type="ARBA" id="ARBA00023402"/>
    </source>
</evidence>
<comment type="catalytic activity">
    <reaction evidence="44">
        <text>3-oxohexadecanoyl-[ACP] + NADPH + H(+) = (3R)-hydroxyhexadecanoyl-[ACP] + NADP(+)</text>
        <dbReference type="Rhea" id="RHEA:41904"/>
        <dbReference type="Rhea" id="RHEA-COMP:9649"/>
        <dbReference type="Rhea" id="RHEA-COMP:9650"/>
        <dbReference type="ChEBI" id="CHEBI:15378"/>
        <dbReference type="ChEBI" id="CHEBI:57783"/>
        <dbReference type="ChEBI" id="CHEBI:58349"/>
        <dbReference type="ChEBI" id="CHEBI:78478"/>
        <dbReference type="ChEBI" id="CHEBI:78480"/>
    </reaction>
    <physiologicalReaction direction="left-to-right" evidence="44">
        <dbReference type="Rhea" id="RHEA:41905"/>
    </physiologicalReaction>
</comment>
<dbReference type="InterPro" id="IPR036736">
    <property type="entry name" value="ACP-like_sf"/>
</dbReference>
<feature type="domain" description="Carrier" evidence="51">
    <location>
        <begin position="3551"/>
        <end position="3626"/>
    </location>
</feature>
<dbReference type="InterPro" id="IPR001031">
    <property type="entry name" value="Thioesterase"/>
</dbReference>
<comment type="catalytic activity">
    <reaction evidence="45">
        <text>3-oxooctanoyl-[ACP] + NADPH + H(+) = (3R)-hydroxyoctanoyl-[ACP] + NADP(+)</text>
        <dbReference type="Rhea" id="RHEA:41840"/>
        <dbReference type="Rhea" id="RHEA-COMP:9633"/>
        <dbReference type="Rhea" id="RHEA-COMP:9634"/>
        <dbReference type="ChEBI" id="CHEBI:15378"/>
        <dbReference type="ChEBI" id="CHEBI:57783"/>
        <dbReference type="ChEBI" id="CHEBI:58349"/>
        <dbReference type="ChEBI" id="CHEBI:78460"/>
        <dbReference type="ChEBI" id="CHEBI:78461"/>
    </reaction>
    <physiologicalReaction direction="left-to-right" evidence="45">
        <dbReference type="Rhea" id="RHEA:41841"/>
    </physiologicalReaction>
</comment>
<feature type="domain" description="Ketosynthase family 3 (KS3)" evidence="52">
    <location>
        <begin position="34"/>
        <end position="458"/>
    </location>
</feature>
<evidence type="ECO:0000256" key="47">
    <source>
        <dbReference type="ARBA" id="ARBA00049521"/>
    </source>
</evidence>
<dbReference type="PROSITE" id="PS01162">
    <property type="entry name" value="QOR_ZETA_CRYSTAL"/>
    <property type="match status" value="1"/>
</dbReference>
<evidence type="ECO:0000256" key="42">
    <source>
        <dbReference type="ARBA" id="ARBA00049171"/>
    </source>
</evidence>
<dbReference type="InterPro" id="IPR013968">
    <property type="entry name" value="PKS_KR"/>
</dbReference>
<comment type="catalytic activity">
    <reaction evidence="19">
        <text>3-oxooctadecanoyl-[ACP] + NADPH + H(+) = (3R)-hydroxyoctadecanoyl-[ACP] + NADP(+)</text>
        <dbReference type="Rhea" id="RHEA:41920"/>
        <dbReference type="Rhea" id="RHEA-COMP:9653"/>
        <dbReference type="Rhea" id="RHEA-COMP:9654"/>
        <dbReference type="ChEBI" id="CHEBI:15378"/>
        <dbReference type="ChEBI" id="CHEBI:57783"/>
        <dbReference type="ChEBI" id="CHEBI:58349"/>
        <dbReference type="ChEBI" id="CHEBI:78487"/>
        <dbReference type="ChEBI" id="CHEBI:78488"/>
    </reaction>
    <physiologicalReaction direction="left-to-right" evidence="19">
        <dbReference type="Rhea" id="RHEA:41921"/>
    </physiologicalReaction>
</comment>
<comment type="catalytic activity">
    <reaction evidence="9">
        <text>(3R)-hydroxyoctanoyl-[ACP] = (2E)-octenoyl-[ACP] + H2O</text>
        <dbReference type="Rhea" id="RHEA:41844"/>
        <dbReference type="Rhea" id="RHEA-COMP:9634"/>
        <dbReference type="Rhea" id="RHEA-COMP:9635"/>
        <dbReference type="ChEBI" id="CHEBI:15377"/>
        <dbReference type="ChEBI" id="CHEBI:78461"/>
        <dbReference type="ChEBI" id="CHEBI:78462"/>
    </reaction>
    <physiologicalReaction direction="left-to-right" evidence="9">
        <dbReference type="Rhea" id="RHEA:41845"/>
    </physiologicalReaction>
</comment>
<evidence type="ECO:0000256" key="8">
    <source>
        <dbReference type="ARBA" id="ARBA00023268"/>
    </source>
</evidence>
<dbReference type="SMART" id="SM00829">
    <property type="entry name" value="PKS_ER"/>
    <property type="match status" value="1"/>
</dbReference>
<evidence type="ECO:0000256" key="45">
    <source>
        <dbReference type="ARBA" id="ARBA00049422"/>
    </source>
</evidence>
<dbReference type="InterPro" id="IPR020802">
    <property type="entry name" value="TesA-like"/>
</dbReference>
<dbReference type="Pfam" id="PF02801">
    <property type="entry name" value="Ketoacyl-synt_C"/>
    <property type="match status" value="3"/>
</dbReference>
<dbReference type="SMART" id="SM00824">
    <property type="entry name" value="PKS_TE"/>
    <property type="match status" value="1"/>
</dbReference>
<keyword evidence="7" id="KW-0456">Lyase</keyword>
<dbReference type="InterPro" id="IPR006162">
    <property type="entry name" value="Ppantetheine_attach_site"/>
</dbReference>
<dbReference type="PROSITE" id="PS52019">
    <property type="entry name" value="PKS_MFAS_DH"/>
    <property type="match status" value="3"/>
</dbReference>
<dbReference type="InterPro" id="IPR016035">
    <property type="entry name" value="Acyl_Trfase/lysoPLipase"/>
</dbReference>
<dbReference type="PROSITE" id="PS00012">
    <property type="entry name" value="PHOSPHOPANTETHEINE"/>
    <property type="match status" value="3"/>
</dbReference>
<evidence type="ECO:0000256" key="18">
    <source>
        <dbReference type="ARBA" id="ARBA00023442"/>
    </source>
</evidence>
<evidence type="ECO:0000256" key="50">
    <source>
        <dbReference type="SAM" id="MobiDB-lite"/>
    </source>
</evidence>
<dbReference type="Pfam" id="PF00975">
    <property type="entry name" value="Thioesterase"/>
    <property type="match status" value="1"/>
</dbReference>
<evidence type="ECO:0000256" key="32">
    <source>
        <dbReference type="ARBA" id="ARBA00048289"/>
    </source>
</evidence>
<dbReference type="SMART" id="SM00826">
    <property type="entry name" value="PKS_DH"/>
    <property type="match status" value="3"/>
</dbReference>
<feature type="domain" description="PKS/mFAS DH" evidence="53">
    <location>
        <begin position="4589"/>
        <end position="4869"/>
    </location>
</feature>
<feature type="region of interest" description="C-terminal hotdog fold" evidence="49">
    <location>
        <begin position="1099"/>
        <end position="1238"/>
    </location>
</feature>
<organism evidence="54 55">
    <name type="scientific">Pendulispora albinea</name>
    <dbReference type="NCBI Taxonomy" id="2741071"/>
    <lineage>
        <taxon>Bacteria</taxon>
        <taxon>Pseudomonadati</taxon>
        <taxon>Myxococcota</taxon>
        <taxon>Myxococcia</taxon>
        <taxon>Myxococcales</taxon>
        <taxon>Sorangiineae</taxon>
        <taxon>Pendulisporaceae</taxon>
        <taxon>Pendulispora</taxon>
    </lineage>
</organism>
<evidence type="ECO:0000256" key="13">
    <source>
        <dbReference type="ARBA" id="ARBA00023394"/>
    </source>
</evidence>
<feature type="active site" description="Proton donor; for dehydratase activity" evidence="49">
    <location>
        <position position="4788"/>
    </location>
</feature>
<dbReference type="EMBL" id="CP089984">
    <property type="protein sequence ID" value="WXB12000.1"/>
    <property type="molecule type" value="Genomic_DNA"/>
</dbReference>
<dbReference type="Pfam" id="PF08659">
    <property type="entry name" value="KR"/>
    <property type="match status" value="3"/>
</dbReference>
<evidence type="ECO:0000256" key="14">
    <source>
        <dbReference type="ARBA" id="ARBA00023398"/>
    </source>
</evidence>
<evidence type="ECO:0000256" key="46">
    <source>
        <dbReference type="ARBA" id="ARBA00049449"/>
    </source>
</evidence>
<dbReference type="Gene3D" id="3.30.70.3290">
    <property type="match status" value="3"/>
</dbReference>
<evidence type="ECO:0000256" key="28">
    <source>
        <dbReference type="ARBA" id="ARBA00047953"/>
    </source>
</evidence>
<evidence type="ECO:0000313" key="54">
    <source>
        <dbReference type="EMBL" id="WXB12000.1"/>
    </source>
</evidence>
<feature type="compositionally biased region" description="Low complexity" evidence="50">
    <location>
        <begin position="4110"/>
        <end position="4126"/>
    </location>
</feature>
<comment type="catalytic activity">
    <reaction evidence="39">
        <text>3-oxotetradecanoyl-[ACP] + NADPH + H(+) = (3R)-hydroxytetradecanoyl-[ACP] + NADP(+)</text>
        <dbReference type="Rhea" id="RHEA:41888"/>
        <dbReference type="Rhea" id="RHEA-COMP:9645"/>
        <dbReference type="Rhea" id="RHEA-COMP:9646"/>
        <dbReference type="ChEBI" id="CHEBI:15378"/>
        <dbReference type="ChEBI" id="CHEBI:57783"/>
        <dbReference type="ChEBI" id="CHEBI:58349"/>
        <dbReference type="ChEBI" id="CHEBI:78473"/>
        <dbReference type="ChEBI" id="CHEBI:78474"/>
    </reaction>
    <physiologicalReaction direction="left-to-right" evidence="39">
        <dbReference type="Rhea" id="RHEA:41889"/>
    </physiologicalReaction>
</comment>
<keyword evidence="6" id="KW-0663">Pyridoxal phosphate</keyword>
<dbReference type="Gene3D" id="3.90.180.10">
    <property type="entry name" value="Medium-chain alcohol dehydrogenases, catalytic domain"/>
    <property type="match status" value="1"/>
</dbReference>
<reference evidence="54 55" key="1">
    <citation type="submission" date="2021-12" db="EMBL/GenBank/DDBJ databases">
        <title>Discovery of the Pendulisporaceae a myxobacterial family with distinct sporulation behavior and unique specialized metabolism.</title>
        <authorList>
            <person name="Garcia R."/>
            <person name="Popoff A."/>
            <person name="Bader C.D."/>
            <person name="Loehr J."/>
            <person name="Walesch S."/>
            <person name="Walt C."/>
            <person name="Boldt J."/>
            <person name="Bunk B."/>
            <person name="Haeckl F.J.F.P.J."/>
            <person name="Gunesch A.P."/>
            <person name="Birkelbach J."/>
            <person name="Nuebel U."/>
            <person name="Pietschmann T."/>
            <person name="Bach T."/>
            <person name="Mueller R."/>
        </authorList>
    </citation>
    <scope>NUCLEOTIDE SEQUENCE [LARGE SCALE GENOMIC DNA]</scope>
    <source>
        <strain evidence="54 55">MSr11954</strain>
    </source>
</reference>
<feature type="region of interest" description="C-terminal hotdog fold" evidence="49">
    <location>
        <begin position="2909"/>
        <end position="3056"/>
    </location>
</feature>
<evidence type="ECO:0000256" key="12">
    <source>
        <dbReference type="ARBA" id="ARBA00023388"/>
    </source>
</evidence>
<dbReference type="CDD" id="cd08956">
    <property type="entry name" value="KR_3_FAS_SDR_x"/>
    <property type="match status" value="3"/>
</dbReference>
<sequence length="6123" mass="649306">MNSSHKEITEALRTSLTTIERLRQANRELVKASREPIAIVAMACRFPGGVRTPDDLWQLVRDGRDAISEFPDNRGWKLDSLFDPDPDAPGKSYAREGGFLYDADRFDPAFFGISPRESLAIDPQQRLLLETSWEAFERAGIDPASLRGSQTGVFVGIAYNDYNFLHVPDDLEGYAGIGSAPSVASGRIAYTFGFHGPTLTVDTACSSSLVALHLASHALRQGECSLALAGGVTIMATPGTFIAFSRQRGLAADGRCRAFSAEAHGTGWGEGAGMLLLERLSDAKRHGHPILAVLRGSAVNQDGKSQGLTAPNGPAQERVIRQALDFARLSPQDIDAVEAHGTGTSLGDPIEAQALLATYGQAHAPDRPLWLGSLKSNLGHTQAAAGVAGVIKMVLAMQHGVLPKTLHAQNPSPHVDWSQGAVRLLNDAVPWVASGRPRRAGVSSFGMSGTNAHAILEEAAAPSADAPTETETEAPLPRPPVVPVLLSAKSEGALRAQAEQLHQHLQDHPELDLLDVAFSLATTRAHFEHRAALVVRDRHELLGSLEALAQGRTIPNARLGRRASAEGKVVFVFPGHGCQWAAMAQALLATSPVFREQIEACDRALAPHVPWSLLAVLRGEASPRDPGAHLDRLDVVQPVIFAVTVALAALWQSVGVRPDAVVGHSQGEIAAAYLAGALSLDDAAKVVALRGRVLTKLEGHGAMAAIELGVAELAAHLRPFGDRISIAGINSPHATVVSGETDAIEALLTRLEAAQIFARKVRIAYASHGAHMEIVQQELAKQWGAIASTAPAIPLYSTVTGKKLEGIALDAAYWYQNLRQTVRFHDATQGLVTDGHHFFVEVSPHPVLTVSLTESLESGASNGERGPARAPGVVAGTLRREEGDYGRFLLSLVELSTQGLALDWAAFFQPWRPRRVDLPTYAFQRDRFWLEEPKSGRAADVASAGLASADHPLLGAAVPLAGSDGFLFTARIALSEHPWLADHRVFGAVVLPGTAFIELALVAAHRVGLDRVEELTLEAPLALPARDAVLVQLSLAPPDEFGRRALALHARPSEAPHDAPWTRHATATLGRQSEGPSAGRAEAEEHARFELRVWPPPEAEPLAIEGLYPRLAGAGLAYGADFQGLRAAWRRGDELFAEVRLSEAAAQDAGHFSLHPALLDAALHALALDGAYGSNDVRLPFACSEIALRAVGASSARVRLVRDASANTVSIFLADAAGEPMAVLRALSMRPVAQEQLRSIFAPHRDAMLRVDWTGAELARPDPSAPARQWAQVGADPLEVGSGLPGTARAYPDMAALQRAIENGAPLPDAVLVPCYATATLERAADWVSAVHQATLRTLSLLQAWMADPRLASAALVVLTRGAIATRPDGDVPDLVHAAVWGLLRSAQSENPHLRIVLVDADGSEASRRALPEVVSLREPQLALREGLAFVPRLARWTSAAQADARPLDPEGTVLITGGVGALGSLLARHLVASHGVKHLVLSSRQGLHAAGAEELARELERAGARVSIVACDAADRGALERLLAAIPAEHPLTAVVHAAGVLDDGIVSSLTPERLRTVLRAKVDAALHLHELTRSRAELSAFVLFSSLSGVLGGPGQANYAAANAFLDALAHHRKARGLPALSLDWGYWSLKSGLTAHLGDLDLQRMARTGYLPLAAGEGLALFDAALGRSEASLIPARFDPIALGKLAAQTNTLHPLLRNLVRAGAPRPTAANTAAASSLHERLLALSPSERELVLLDVVRADIAAVLGLGSPAALEPLRPLQELGLDSLMAVELRNRLAVTSGLRLHATLLFDHPTPAALAQFLSNQLLGPDADHPVSAGRAAAVAVAHDEPIAIVAMACRFPGGVHDPEQLWHLLADGRDAISSFPDNRGWKLDSLFDPDPDAPGKSYAREGGFLYDADRFDPAFFGISPRESLAVDPQQRLLLEISWEAFERAGIHPAALHGSQTGVFVGVMYSDYGLRQAPVDLEGYVGIGSAPSVASGRIAYTFGFHGPTLTVDTACSSSLVALHLAAHALRQGECSLALAGGVTVMATPATFVAFSRQRGLAPDGRCKSFSADANGVGWAEGAGMLLLERLSDAKRLGHPILAVLRGSAVNQDGKSQGLTAPNGPAQERVIRQALDAARLSPHDIDAVEAHGTGTSLGDPIEAQALLATYGPAHSKEQPLWLGSLKSNLGHTQAAAGVAGIIKMVLAMQHGVLPKTLHARNPSPHIDWSPGSVQLLNEPVPWLPNGHPRRAGISSFGISGTNAHVILEEAPAAPSVVSVDAATAREASAPRPAGLPVLPVLLSAKSEPALRAQAENLLQHLVDHPELEVLDVAHSLATGRSHFDQRAALVVRDRRELLRSLGEVSEGSLPTSRVEPGAQGKLAVLFTGQGSQRPAMGRALYQVFPVFREAIDAVCAHLDRELAGQGPASSRDGLAPASLRDGLAPASLRDGLAPASLRDVLFANEDSETSTLLDQTGFTQTALFALEVALFRLFESWGLKPDLLLGHSIGELSAAHVAGALSLRDACTLVGERARLMQALPEGGVMLTLQASEDEILPLLSVCDKRAAIAALNGPFSTVLSGDQDVVMHIASHFEALGRKTSRLRVSHAFHSHHMDGMLDAFRRVAQSLTFHPPRIPIVSNLTGKLASHAELSSPDYWVHHVRHTVRFLDGVRVLHAQGASTFLELGPHPVLSALAQEAVGGGAQERGVFLPALRKGRSDLETLFGSLTALHARGLALDWGAFFQPFRPRRVDLPTYAFQRERFWLDAPKGLTMVSDAPAGRYALSGARLDLPDGSILHSVEVGPTAQPYLAHHAVYGRIVVPGAFYISVLLAVAESHWPDRALELEDVEFVRALAFEQASDDVIAHIHLTPSDDGGSSFVATLATQREGGWVVHARARLRPRAANELASPEPLPPYPGDARSLSLDALLAYFRAHQLHWGPQWGWLRKAARAGERGAALGRLEAPDGVVTRDAPVPAGLIDNAFAMGAVFAWPFGEVAEGSVPRLPFAVDRVIWHGGRALASWGKFVVREDSEPSTTGDIVLWDEGGAPVVTIEGLSLRRAPAERFLPDASTNLYAVRWLEDAVSDARTNGVSRGSRGSWALLGEGLPNAAAASEAGGISVARYADLAALRAALDRGAAMPAAVLVPSMGVPKAQGVDAVAAAHQAAGEGLALLQAWLADPRLASCRLVVLTQGAVAAQADEDVADLVHAPLWGLIRSAQSENPGLPIALVDLDDRDASLRALHRALDSGEPQVAVRDGRLRVPRLVRAESVARAPARPLNPQGTVLVTGGTGTLGAMVAYHLVQSHGVRYLLLASRQGIAAPGAVALQHELEEAGAHVTIAACDAADRSALEALVAAIPSEHPLTAVVHTAGTLDDGIVASLTPERLHPVLRAKVDAAFHLHELTASLDLSAFVLFSSLSGILGGPGQANYAAANAFLDALAHHRRARGLAALSLDWGYWAQKSTLTAHLGDADLQRMARAGFLPLDSDEALSLFDMTLARPEAALVPARFDTMAFARQGDGLPPLLRGLVRAKPSRSSERASAASIHARLLALSPADRERALLDIVRTDVASVLGLGSSAALEPQRPLQELGLDSLMAVELRNRLAATSGLRLPPTLLFDHPTPAALARFLAEQLSIQLGHVEPPIRAPRPATVAAAHDEPIAIVAMACRFPGGVHDPEQLWHLLADGRDAISAFPDNRGWKLDSLFDPDPDAPGKSYAREGGFLYDADRFDPAFFGISPRESLAVDPQQRLLLETSWETFERAGIHPTALHGSQTGVFVGVMYNDYGLRQAPVDLEGYVGIGSAPSVASGRIAYTFGLHGPTLTVDTACSSSLVALHLASQALRQGECSLALAGGVTVMATPGTFIAFSRQRGLAPDGRCKSFSADANGVGWAEGAGMLLLERLSDAKRLGHPILAVLRGSAVNQDGKSQGLTAPNGPAQERVIRQALDAARLSPHDIDAVEAHGTGTSLGDPIEAQALLATYGSAHSKEQPLWLGSLKSNLGHTQAAAGVASVIKMVLAMQHGVLPRTLHARNPSPHIDWSPGSVQLLNEPVPWLPNGHPRRAGISSFGISGTNAHVILEEAPAAPVDESEDHPPGSAVRAHPLLERPGESVERAEPAATSAEATPESSVRRPAVLPPALPVVLSAKSEPALRAQAEQLRQHLEGHPELELLDIACSLATTRSHFEHRATLVVRDREELRTSLEALAQGRATPSTRLAKKAFAEGKVVFVFPGQGSQWAAMALSLLETSGVFRETIEACDRALAPHVRWSLRAVLRGETSPDDPGASLDRVDVVQPTLFAVMVSLAALWRSAGITPDAVVGHSQGEIAAAYVAGALSLEDAAKVVALRSRAIIALAGQGAMAAIELGVADLAPHLEPFGDRISVAAINSPHATVVSGDPDAIQTLLAQLDAAKVFARKIRVDYASHCARIESVRHELARQLEGVAPRAPSIPLYSTVTGKKLDGAALDAAYWYRNLRQTVRFHDATQDLLADGHCFFIEVSPHPVLTVALNESVESSGAVAGTLRREEGDFARFLLSLAELHTQGLELDWAAFFRPWRPRRVELPTYAFQRERFWLDEPDTRRADVTSAGLASADHPLLGAAVPLADSDGFLFTARIALSEHPWLAEHRVFETVIVPAAAFVELALVAAHRVGLDRIDELTLEAPLALPAHGAVLIQLALAAPDESGRRALALHARPEESPHDTPWTRHATGTLGHLASADEAAFELRDWPPPEAASVPLDGLYPHLARAGLAYGAPFQGLRAVWKREDELFAEVHLPENATDAARFSLHPALLDAALHALALDGIQSAHEVQLPFAWSDVALRAVGASTLRVRFVRARSSAHESTVALFIADTAGEPIATVRALATRAVSPEQLRSTLAARHDDLLRVEWVHAESSAKAAASDPERPPRWALLGADPLALASALATLPSPPVPYADLAALREALADGAPVPDVVLVPCYAEPPSGPTADLVPAVHQATLRGLSLVQDWMADPRLAGSRLVVLTRRAVATDSNEDVFDLVHAPLWGLLRSAQSENPHLSIVLVDLDDLDASHAALRHAVEARGQQLAVRDGQLLAPRLVQARARDALVAPSAPAWRLDTPAKGSLDRLTLAPYPDALAPLSEGQVRIAVHAAGLNFRDVLDALGMYPGDPGPLGGEGAGVVLEVGPGVSSFAPGDRVMGLLRASFGPVAITDHRVIARVPAGWSFLEAAVVPIVYLTAYYGLVDLAHLQPGERLLLHAAAGGVGIAAVQLARHMGAEVFATASPPKWPTLRALGFDDAHLASSRSLDFEAHFLASTQGQGFDVILDSLAREFVDASLRLLPRGGRFIEMGKTDIRDAGAIAQQYPGVFYCAYDVVNAGPERIQQMFAELLPLFEGGVLRPPPISVRDIRQAPATFRSFAQARHVGKLAFTFPRPIAPEGTVLITGGTGTLGALVARHLVQSHGVRHLVLSSRQGAAAPGAAALQRELEEAGAHVTIAACDAADRSALERLLAAIAPAHPLTAVIHTAGVLDDGVIASLTPERLRTVLRAKVDAALHLHELTASLDLSAFVLFASLSGVLGSPGQANYAAANAFLDALAHHRRARGLPAISLDWGYWAQRSNMTAHLTDLDLQRMARAGFLALSEGEALALLDAALARPDAALVPARFDRPALGKLAAHAEAVPFLLRDLVRTKPARPMATAAHGAATSSLHQRLLAQSSSERERTLLELVRSEAAAVLGMASPSSLELERRLQEAGLDSLMAVELRNRLSAATGLRLPAALLFEAPTVRQAAGALLQKLALEPKSNGGAHLEAPTSAPASSNGFPPAAPSAPRAVVSGASEPGDGDEAGESSLVATAKRLWKRDEIELAQELLLLSARIRSAREAKSRAVREAHASAPKQLTRGGASTSLFCLSSFAANSSVVEYTRLASAMNGPRRIWALQHPGYARGEPLPADRADLIRAHAETILHAADAPFALVGYSAGGWVAHALAAHLESMGIFPAALVLVDTYPRHAITPTMQSAIWRTLLKSVSLLSWTDEELTAVAWGLEHLFTGWTPGAIVTPTLFVRAAEPMPGIEAEIIPGSDDWRAPPWKQPHTLVEVPGHHSTLLAEHAHSTAHAIDHWLATIIELRNTHSSVSTASVIQRVTSTS</sequence>
<dbReference type="InterPro" id="IPR049900">
    <property type="entry name" value="PKS_mFAS_DH"/>
</dbReference>
<evidence type="ECO:0000259" key="51">
    <source>
        <dbReference type="PROSITE" id="PS50075"/>
    </source>
</evidence>
<feature type="domain" description="Carrier" evidence="51">
    <location>
        <begin position="1733"/>
        <end position="1811"/>
    </location>
</feature>
<evidence type="ECO:0000256" key="26">
    <source>
        <dbReference type="ARBA" id="ARBA00047810"/>
    </source>
</evidence>
<name>A0ABZ2LS64_9BACT</name>
<evidence type="ECO:0000256" key="36">
    <source>
        <dbReference type="ARBA" id="ARBA00048650"/>
    </source>
</evidence>
<comment type="catalytic activity">
    <reaction evidence="35">
        <text>3-oxohexanoyl-[ACP] + NADPH + H(+) = (3R)-hydroxyhexanoyl-[ACP] + NADP(+)</text>
        <dbReference type="Rhea" id="RHEA:41824"/>
        <dbReference type="Rhea" id="RHEA-COMP:9629"/>
        <dbReference type="Rhea" id="RHEA-COMP:9630"/>
        <dbReference type="ChEBI" id="CHEBI:15378"/>
        <dbReference type="ChEBI" id="CHEBI:57783"/>
        <dbReference type="ChEBI" id="CHEBI:58349"/>
        <dbReference type="ChEBI" id="CHEBI:78456"/>
        <dbReference type="ChEBI" id="CHEBI:78457"/>
    </reaction>
    <physiologicalReaction direction="left-to-right" evidence="35">
        <dbReference type="Rhea" id="RHEA:41825"/>
    </physiologicalReaction>
</comment>
<dbReference type="InterPro" id="IPR013154">
    <property type="entry name" value="ADH-like_N"/>
</dbReference>
<dbReference type="Pfam" id="PF00550">
    <property type="entry name" value="PP-binding"/>
    <property type="match status" value="3"/>
</dbReference>
<dbReference type="InterPro" id="IPR050091">
    <property type="entry name" value="PKS_NRPS_Biosynth_Enz"/>
</dbReference>
<comment type="catalytic activity">
    <reaction evidence="23">
        <text>tetradecanoyl-[ACP] + malonyl-[ACP] + H(+) = 3-oxohexadecanoyl-[ACP] + holo-[ACP] + CO2</text>
        <dbReference type="Rhea" id="RHEA:41900"/>
        <dbReference type="Rhea" id="RHEA-COMP:9623"/>
        <dbReference type="Rhea" id="RHEA-COMP:9648"/>
        <dbReference type="Rhea" id="RHEA-COMP:9649"/>
        <dbReference type="Rhea" id="RHEA-COMP:9685"/>
        <dbReference type="ChEBI" id="CHEBI:15378"/>
        <dbReference type="ChEBI" id="CHEBI:16526"/>
        <dbReference type="ChEBI" id="CHEBI:64479"/>
        <dbReference type="ChEBI" id="CHEBI:78449"/>
        <dbReference type="ChEBI" id="CHEBI:78477"/>
        <dbReference type="ChEBI" id="CHEBI:78478"/>
    </reaction>
    <physiologicalReaction direction="left-to-right" evidence="23">
        <dbReference type="Rhea" id="RHEA:41901"/>
    </physiologicalReaction>
</comment>
<comment type="catalytic activity">
    <reaction evidence="12">
        <text>(3R)-hydroxydecanoyl-[ACP] = (2E)-decenoyl-[ACP] + H2O</text>
        <dbReference type="Rhea" id="RHEA:41860"/>
        <dbReference type="Rhea" id="RHEA-COMP:9638"/>
        <dbReference type="Rhea" id="RHEA-COMP:9639"/>
        <dbReference type="ChEBI" id="CHEBI:15377"/>
        <dbReference type="ChEBI" id="CHEBI:78466"/>
        <dbReference type="ChEBI" id="CHEBI:78467"/>
    </reaction>
    <physiologicalReaction direction="left-to-right" evidence="12">
        <dbReference type="Rhea" id="RHEA:41861"/>
    </physiologicalReaction>
</comment>
<evidence type="ECO:0000256" key="21">
    <source>
        <dbReference type="ARBA" id="ARBA00047400"/>
    </source>
</evidence>
<dbReference type="InterPro" id="IPR049552">
    <property type="entry name" value="PKS_DH_N"/>
</dbReference>
<dbReference type="InterPro" id="IPR001227">
    <property type="entry name" value="Ac_transferase_dom_sf"/>
</dbReference>
<dbReference type="PROSITE" id="PS50075">
    <property type="entry name" value="CARRIER"/>
    <property type="match status" value="3"/>
</dbReference>
<dbReference type="InterPro" id="IPR055123">
    <property type="entry name" value="SpnB-like_Rossmann"/>
</dbReference>
<dbReference type="Proteomes" id="UP001370348">
    <property type="component" value="Chromosome"/>
</dbReference>
<feature type="region of interest" description="N-terminal hotdog fold" evidence="49">
    <location>
        <begin position="951"/>
        <end position="1076"/>
    </location>
</feature>
<dbReference type="Pfam" id="PF14765">
    <property type="entry name" value="PS-DH"/>
    <property type="match status" value="3"/>
</dbReference>
<comment type="catalytic activity">
    <reaction evidence="33">
        <text>(2E)-octenoyl-[ACP] + NADPH + H(+) = octanoyl-[ACP] + NADP(+)</text>
        <dbReference type="Rhea" id="RHEA:41848"/>
        <dbReference type="Rhea" id="RHEA-COMP:9635"/>
        <dbReference type="Rhea" id="RHEA-COMP:9636"/>
        <dbReference type="ChEBI" id="CHEBI:15378"/>
        <dbReference type="ChEBI" id="CHEBI:57783"/>
        <dbReference type="ChEBI" id="CHEBI:58349"/>
        <dbReference type="ChEBI" id="CHEBI:78462"/>
        <dbReference type="ChEBI" id="CHEBI:78463"/>
    </reaction>
    <physiologicalReaction direction="left-to-right" evidence="33">
        <dbReference type="Rhea" id="RHEA:41849"/>
    </physiologicalReaction>
</comment>
<dbReference type="SUPFAM" id="SSF51735">
    <property type="entry name" value="NAD(P)-binding Rossmann-fold domains"/>
    <property type="match status" value="7"/>
</dbReference>
<comment type="catalytic activity">
    <reaction evidence="38">
        <text>hexadecanoyl-[ACP] + H2O = hexadecanoate + holo-[ACP] + H(+)</text>
        <dbReference type="Rhea" id="RHEA:41932"/>
        <dbReference type="Rhea" id="RHEA-COMP:9652"/>
        <dbReference type="Rhea" id="RHEA-COMP:9685"/>
        <dbReference type="ChEBI" id="CHEBI:7896"/>
        <dbReference type="ChEBI" id="CHEBI:15377"/>
        <dbReference type="ChEBI" id="CHEBI:15378"/>
        <dbReference type="ChEBI" id="CHEBI:64479"/>
        <dbReference type="ChEBI" id="CHEBI:78483"/>
        <dbReference type="EC" id="3.1.2.14"/>
    </reaction>
    <physiologicalReaction direction="left-to-right" evidence="38">
        <dbReference type="Rhea" id="RHEA:41933"/>
    </physiologicalReaction>
</comment>
<dbReference type="Pfam" id="PF22621">
    <property type="entry name" value="CurL-like_PKS_C"/>
    <property type="match status" value="3"/>
</dbReference>
<feature type="region of interest" description="N-terminal hotdog fold" evidence="49">
    <location>
        <begin position="2771"/>
        <end position="2895"/>
    </location>
</feature>
<comment type="catalytic activity">
    <reaction evidence="25">
        <text>dodecanoyl-[ACP] + malonyl-[ACP] + H(+) = 3-oxotetradecanoyl-[ACP] + holo-[ACP] + CO2</text>
        <dbReference type="Rhea" id="RHEA:41884"/>
        <dbReference type="Rhea" id="RHEA-COMP:9623"/>
        <dbReference type="Rhea" id="RHEA-COMP:9644"/>
        <dbReference type="Rhea" id="RHEA-COMP:9645"/>
        <dbReference type="Rhea" id="RHEA-COMP:9685"/>
        <dbReference type="ChEBI" id="CHEBI:15378"/>
        <dbReference type="ChEBI" id="CHEBI:16526"/>
        <dbReference type="ChEBI" id="CHEBI:64479"/>
        <dbReference type="ChEBI" id="CHEBI:65264"/>
        <dbReference type="ChEBI" id="CHEBI:78449"/>
        <dbReference type="ChEBI" id="CHEBI:78473"/>
    </reaction>
    <physiologicalReaction direction="left-to-right" evidence="25">
        <dbReference type="Rhea" id="RHEA:41885"/>
    </physiologicalReaction>
</comment>
<dbReference type="PROSITE" id="PS00606">
    <property type="entry name" value="KS3_1"/>
    <property type="match status" value="3"/>
</dbReference>
<dbReference type="InterPro" id="IPR014043">
    <property type="entry name" value="Acyl_transferase_dom"/>
</dbReference>
<dbReference type="SMART" id="SM00822">
    <property type="entry name" value="PKS_KR"/>
    <property type="match status" value="3"/>
</dbReference>
<gene>
    <name evidence="54" type="ORF">LZC94_29620</name>
</gene>
<dbReference type="SUPFAM" id="SSF55048">
    <property type="entry name" value="Probable ACP-binding domain of malonyl-CoA ACP transacylase"/>
    <property type="match status" value="3"/>
</dbReference>
<comment type="catalytic activity">
    <reaction evidence="37">
        <text>holo-[ACP] + acetyl-CoA = acetyl-[ACP] + CoA</text>
        <dbReference type="Rhea" id="RHEA:41788"/>
        <dbReference type="Rhea" id="RHEA-COMP:9621"/>
        <dbReference type="Rhea" id="RHEA-COMP:9685"/>
        <dbReference type="ChEBI" id="CHEBI:57287"/>
        <dbReference type="ChEBI" id="CHEBI:57288"/>
        <dbReference type="ChEBI" id="CHEBI:64479"/>
        <dbReference type="ChEBI" id="CHEBI:78446"/>
        <dbReference type="EC" id="2.3.1.38"/>
    </reaction>
    <physiologicalReaction direction="left-to-right" evidence="37">
        <dbReference type="Rhea" id="RHEA:41789"/>
    </physiologicalReaction>
</comment>
<dbReference type="InterPro" id="IPR018201">
    <property type="entry name" value="Ketoacyl_synth_AS"/>
</dbReference>
<feature type="compositionally biased region" description="Basic and acidic residues" evidence="50">
    <location>
        <begin position="4096"/>
        <end position="4109"/>
    </location>
</feature>
<evidence type="ECO:0000256" key="27">
    <source>
        <dbReference type="ARBA" id="ARBA00047897"/>
    </source>
</evidence>
<evidence type="ECO:0000256" key="41">
    <source>
        <dbReference type="ARBA" id="ARBA00049109"/>
    </source>
</evidence>
<keyword evidence="3" id="KW-0597">Phosphoprotein</keyword>
<feature type="region of interest" description="Disordered" evidence="50">
    <location>
        <begin position="461"/>
        <end position="480"/>
    </location>
</feature>
<comment type="catalytic activity">
    <reaction evidence="22">
        <text>3-oxodecanoyl-[ACP] + NADPH + H(+) = (3R)-hydroxydecanoyl-[ACP] + NADP(+)</text>
        <dbReference type="Rhea" id="RHEA:41856"/>
        <dbReference type="Rhea" id="RHEA-COMP:9637"/>
        <dbReference type="Rhea" id="RHEA-COMP:9638"/>
        <dbReference type="ChEBI" id="CHEBI:15378"/>
        <dbReference type="ChEBI" id="CHEBI:57783"/>
        <dbReference type="ChEBI" id="CHEBI:58349"/>
        <dbReference type="ChEBI" id="CHEBI:78464"/>
        <dbReference type="ChEBI" id="CHEBI:78466"/>
    </reaction>
    <physiologicalReaction direction="left-to-right" evidence="22">
        <dbReference type="Rhea" id="RHEA:41857"/>
    </physiologicalReaction>
</comment>
<dbReference type="InterPro" id="IPR020807">
    <property type="entry name" value="PKS_DH"/>
</dbReference>
<comment type="catalytic activity">
    <reaction evidence="13">
        <text>a (3R)-hydroxyacyl-[ACP] = a (2E)-enoyl-[ACP] + H2O</text>
        <dbReference type="Rhea" id="RHEA:13097"/>
        <dbReference type="Rhea" id="RHEA-COMP:9925"/>
        <dbReference type="Rhea" id="RHEA-COMP:9945"/>
        <dbReference type="ChEBI" id="CHEBI:15377"/>
        <dbReference type="ChEBI" id="CHEBI:78784"/>
        <dbReference type="ChEBI" id="CHEBI:78827"/>
        <dbReference type="EC" id="4.2.1.59"/>
    </reaction>
    <physiologicalReaction direction="left-to-right" evidence="13">
        <dbReference type="Rhea" id="RHEA:13098"/>
    </physiologicalReaction>
</comment>
<evidence type="ECO:0000256" key="25">
    <source>
        <dbReference type="ARBA" id="ARBA00047578"/>
    </source>
</evidence>
<evidence type="ECO:0000256" key="33">
    <source>
        <dbReference type="ARBA" id="ARBA00048420"/>
    </source>
</evidence>
<dbReference type="SUPFAM" id="SSF47336">
    <property type="entry name" value="ACP-like"/>
    <property type="match status" value="2"/>
</dbReference>
<dbReference type="PANTHER" id="PTHR43775:SF51">
    <property type="entry name" value="INACTIVE PHENOLPHTHIOCEROL SYNTHESIS POLYKETIDE SYNTHASE TYPE I PKS1-RELATED"/>
    <property type="match status" value="1"/>
</dbReference>
<dbReference type="InterPro" id="IPR016036">
    <property type="entry name" value="Malonyl_transacylase_ACP-bd"/>
</dbReference>
<evidence type="ECO:0000256" key="1">
    <source>
        <dbReference type="ARBA" id="ARBA00005189"/>
    </source>
</evidence>
<feature type="region of interest" description="N-terminal hotdog fold" evidence="49">
    <location>
        <begin position="4589"/>
        <end position="4714"/>
    </location>
</feature>
<evidence type="ECO:0000256" key="23">
    <source>
        <dbReference type="ARBA" id="ARBA00047451"/>
    </source>
</evidence>
<feature type="domain" description="Ketosynthase family 3 (KS3)" evidence="52">
    <location>
        <begin position="3650"/>
        <end position="4074"/>
    </location>
</feature>
<evidence type="ECO:0000256" key="7">
    <source>
        <dbReference type="ARBA" id="ARBA00023239"/>
    </source>
</evidence>
<comment type="catalytic activity">
    <reaction evidence="24">
        <text>(2E)-butenoyl-[ACP] + NADPH + H(+) = butanoyl-[ACP] + NADP(+)</text>
        <dbReference type="Rhea" id="RHEA:41812"/>
        <dbReference type="Rhea" id="RHEA-COMP:9627"/>
        <dbReference type="Rhea" id="RHEA-COMP:9628"/>
        <dbReference type="ChEBI" id="CHEBI:15378"/>
        <dbReference type="ChEBI" id="CHEBI:57783"/>
        <dbReference type="ChEBI" id="CHEBI:58349"/>
        <dbReference type="ChEBI" id="CHEBI:78453"/>
        <dbReference type="ChEBI" id="CHEBI:78454"/>
    </reaction>
    <physiologicalReaction direction="left-to-right" evidence="24">
        <dbReference type="Rhea" id="RHEA:41813"/>
    </physiologicalReaction>
</comment>
<evidence type="ECO:0000256" key="22">
    <source>
        <dbReference type="ARBA" id="ARBA00047440"/>
    </source>
</evidence>
<dbReference type="CDD" id="cd05195">
    <property type="entry name" value="enoyl_red"/>
    <property type="match status" value="1"/>
</dbReference>
<dbReference type="InterPro" id="IPR002364">
    <property type="entry name" value="Quin_OxRdtase/zeta-crystal_CS"/>
</dbReference>
<protein>
    <submittedName>
        <fullName evidence="54">SDR family NAD(P)-dependent oxidoreductase</fullName>
    </submittedName>
</protein>
<evidence type="ECO:0000256" key="39">
    <source>
        <dbReference type="ARBA" id="ARBA00048935"/>
    </source>
</evidence>
<dbReference type="Gene3D" id="3.40.366.10">
    <property type="entry name" value="Malonyl-Coenzyme A Acyl Carrier Protein, domain 2"/>
    <property type="match status" value="3"/>
</dbReference>
<comment type="catalytic activity">
    <reaction evidence="11">
        <text>(3R)-hydroxyhexanoyl-[ACP] = (2E)-hexenoyl-[ACP] + H2O</text>
        <dbReference type="Rhea" id="RHEA:41828"/>
        <dbReference type="Rhea" id="RHEA-COMP:9630"/>
        <dbReference type="Rhea" id="RHEA-COMP:9631"/>
        <dbReference type="ChEBI" id="CHEBI:15377"/>
        <dbReference type="ChEBI" id="CHEBI:78457"/>
        <dbReference type="ChEBI" id="CHEBI:78458"/>
    </reaction>
    <physiologicalReaction direction="left-to-right" evidence="11">
        <dbReference type="Rhea" id="RHEA:41829"/>
    </physiologicalReaction>
</comment>
<comment type="catalytic activity">
    <reaction evidence="40">
        <text>(2E)-octadecenoyl-[ACP] + NADPH + H(+) = octadecanoyl-[ACP] + NADP(+)</text>
        <dbReference type="Rhea" id="RHEA:41928"/>
        <dbReference type="Rhea" id="RHEA-COMP:9655"/>
        <dbReference type="Rhea" id="RHEA-COMP:9656"/>
        <dbReference type="ChEBI" id="CHEBI:15378"/>
        <dbReference type="ChEBI" id="CHEBI:57783"/>
        <dbReference type="ChEBI" id="CHEBI:58349"/>
        <dbReference type="ChEBI" id="CHEBI:78489"/>
        <dbReference type="ChEBI" id="CHEBI:78495"/>
    </reaction>
    <physiologicalReaction direction="left-to-right" evidence="40">
        <dbReference type="Rhea" id="RHEA:41929"/>
    </physiologicalReaction>
</comment>
<dbReference type="SMART" id="SM00823">
    <property type="entry name" value="PKS_PP"/>
    <property type="match status" value="3"/>
</dbReference>
<evidence type="ECO:0000313" key="55">
    <source>
        <dbReference type="Proteomes" id="UP001370348"/>
    </source>
</evidence>
<dbReference type="SMART" id="SM01294">
    <property type="entry name" value="PKS_PP_betabranch"/>
    <property type="match status" value="2"/>
</dbReference>
<evidence type="ECO:0000256" key="9">
    <source>
        <dbReference type="ARBA" id="ARBA00023332"/>
    </source>
</evidence>
<comment type="catalytic activity">
    <reaction evidence="21">
        <text>a (3R)-hydroxyacyl-[ACP] + NADP(+) = a 3-oxoacyl-[ACP] + NADPH + H(+)</text>
        <dbReference type="Rhea" id="RHEA:17397"/>
        <dbReference type="Rhea" id="RHEA-COMP:9916"/>
        <dbReference type="Rhea" id="RHEA-COMP:9945"/>
        <dbReference type="ChEBI" id="CHEBI:15378"/>
        <dbReference type="ChEBI" id="CHEBI:57783"/>
        <dbReference type="ChEBI" id="CHEBI:58349"/>
        <dbReference type="ChEBI" id="CHEBI:78776"/>
        <dbReference type="ChEBI" id="CHEBI:78827"/>
        <dbReference type="EC" id="1.1.1.100"/>
    </reaction>
    <physiologicalReaction direction="right-to-left" evidence="21">
        <dbReference type="Rhea" id="RHEA:17399"/>
    </physiologicalReaction>
</comment>
<feature type="region of interest" description="Disordered" evidence="50">
    <location>
        <begin position="5779"/>
        <end position="5823"/>
    </location>
</feature>
<dbReference type="InterPro" id="IPR014031">
    <property type="entry name" value="Ketoacyl_synth_C"/>
</dbReference>
<dbReference type="InterPro" id="IPR016039">
    <property type="entry name" value="Thiolase-like"/>
</dbReference>
<evidence type="ECO:0000259" key="53">
    <source>
        <dbReference type="PROSITE" id="PS52019"/>
    </source>
</evidence>
<dbReference type="InterPro" id="IPR020843">
    <property type="entry name" value="ER"/>
</dbReference>
<dbReference type="SMART" id="SM00827">
    <property type="entry name" value="PKS_AT"/>
    <property type="match status" value="3"/>
</dbReference>
<dbReference type="SUPFAM" id="SSF50129">
    <property type="entry name" value="GroES-like"/>
    <property type="match status" value="1"/>
</dbReference>
<feature type="active site" description="Proton acceptor; for dehydratase activity" evidence="49">
    <location>
        <position position="2802"/>
    </location>
</feature>
<dbReference type="Pfam" id="PF21089">
    <property type="entry name" value="PKS_DH_N"/>
    <property type="match status" value="3"/>
</dbReference>
<dbReference type="Pfam" id="PF08240">
    <property type="entry name" value="ADH_N"/>
    <property type="match status" value="1"/>
</dbReference>
<comment type="function">
    <text evidence="18">Fatty acid synthetase is a multifunctional enzyme that catalyzes the de novo biosynthesis of long-chain saturated fatty acids starting from acetyl-CoA and malonyl-CoA in the presence of NADPH. This multifunctional protein contains 7 catalytic activities and a site for the binding of the prosthetic group 4'-phosphopantetheine of the acyl carrier protein ([ACP]) domain.</text>
</comment>
<dbReference type="Gene3D" id="1.10.1200.10">
    <property type="entry name" value="ACP-like"/>
    <property type="match status" value="3"/>
</dbReference>
<feature type="compositionally biased region" description="Low complexity" evidence="50">
    <location>
        <begin position="5803"/>
        <end position="5813"/>
    </location>
</feature>
<comment type="catalytic activity">
    <reaction evidence="43">
        <text>3-oxododecanoyl-[ACP] + NADPH + H(+) = (3R)-hydroxydodecanoyl-[ACP] + NADP(+)</text>
        <dbReference type="Rhea" id="RHEA:41872"/>
        <dbReference type="Rhea" id="RHEA-COMP:9641"/>
        <dbReference type="Rhea" id="RHEA-COMP:9642"/>
        <dbReference type="ChEBI" id="CHEBI:15378"/>
        <dbReference type="ChEBI" id="CHEBI:57783"/>
        <dbReference type="ChEBI" id="CHEBI:58349"/>
        <dbReference type="ChEBI" id="CHEBI:78469"/>
        <dbReference type="ChEBI" id="CHEBI:78470"/>
    </reaction>
    <physiologicalReaction direction="left-to-right" evidence="43">
        <dbReference type="Rhea" id="RHEA:41873"/>
    </physiologicalReaction>
</comment>
<dbReference type="InterPro" id="IPR009081">
    <property type="entry name" value="PP-bd_ACP"/>
</dbReference>
<evidence type="ECO:0000256" key="35">
    <source>
        <dbReference type="ARBA" id="ARBA00048571"/>
    </source>
</evidence>
<feature type="active site" description="Proton donor; for dehydratase activity" evidence="49">
    <location>
        <position position="1160"/>
    </location>
</feature>
<dbReference type="Gene3D" id="3.10.129.110">
    <property type="entry name" value="Polyketide synthase dehydratase"/>
    <property type="match status" value="3"/>
</dbReference>
<evidence type="ECO:0000256" key="4">
    <source>
        <dbReference type="ARBA" id="ARBA00022679"/>
    </source>
</evidence>
<comment type="catalytic activity">
    <reaction evidence="36">
        <text>a 2,3-saturated acyl-[ACP] + NADP(+) = a (2E)-enoyl-[ACP] + NADPH + H(+)</text>
        <dbReference type="Rhea" id="RHEA:22564"/>
        <dbReference type="Rhea" id="RHEA-COMP:9925"/>
        <dbReference type="Rhea" id="RHEA-COMP:9926"/>
        <dbReference type="ChEBI" id="CHEBI:15378"/>
        <dbReference type="ChEBI" id="CHEBI:57783"/>
        <dbReference type="ChEBI" id="CHEBI:58349"/>
        <dbReference type="ChEBI" id="CHEBI:78784"/>
        <dbReference type="ChEBI" id="CHEBI:78785"/>
        <dbReference type="EC" id="1.3.1.39"/>
    </reaction>
    <physiologicalReaction direction="right-to-left" evidence="36">
        <dbReference type="Rhea" id="RHEA:22566"/>
    </physiologicalReaction>
</comment>
<comment type="catalytic activity">
    <reaction evidence="34">
        <text>a fatty acyl-[ACP] + malonyl-[ACP] + H(+) = a 3-oxoacyl-[ACP] + holo-[ACP] + CO2</text>
        <dbReference type="Rhea" id="RHEA:22836"/>
        <dbReference type="Rhea" id="RHEA-COMP:9623"/>
        <dbReference type="Rhea" id="RHEA-COMP:9685"/>
        <dbReference type="Rhea" id="RHEA-COMP:9916"/>
        <dbReference type="Rhea" id="RHEA-COMP:14125"/>
        <dbReference type="ChEBI" id="CHEBI:15378"/>
        <dbReference type="ChEBI" id="CHEBI:16526"/>
        <dbReference type="ChEBI" id="CHEBI:64479"/>
        <dbReference type="ChEBI" id="CHEBI:78449"/>
        <dbReference type="ChEBI" id="CHEBI:78776"/>
        <dbReference type="ChEBI" id="CHEBI:138651"/>
        <dbReference type="EC" id="2.3.1.41"/>
    </reaction>
    <physiologicalReaction direction="left-to-right" evidence="34">
        <dbReference type="Rhea" id="RHEA:22837"/>
    </physiologicalReaction>
</comment>
<dbReference type="Pfam" id="PF00109">
    <property type="entry name" value="ketoacyl-synt"/>
    <property type="match status" value="3"/>
</dbReference>
<dbReference type="Gene3D" id="3.40.47.10">
    <property type="match status" value="3"/>
</dbReference>
<dbReference type="PROSITE" id="PS52004">
    <property type="entry name" value="KS3_2"/>
    <property type="match status" value="3"/>
</dbReference>
<dbReference type="InterPro" id="IPR049551">
    <property type="entry name" value="PKS_DH_C"/>
</dbReference>
<keyword evidence="5" id="KW-0702">S-nitrosylation</keyword>
<dbReference type="InterPro" id="IPR020806">
    <property type="entry name" value="PKS_PP-bd"/>
</dbReference>
<comment type="catalytic activity">
    <reaction evidence="27">
        <text>(2E)-hexenoyl-[ACP] + NADPH + H(+) = hexanoyl-[ACP] + NADP(+)</text>
        <dbReference type="Rhea" id="RHEA:41832"/>
        <dbReference type="Rhea" id="RHEA-COMP:9631"/>
        <dbReference type="Rhea" id="RHEA-COMP:9632"/>
        <dbReference type="ChEBI" id="CHEBI:15378"/>
        <dbReference type="ChEBI" id="CHEBI:57783"/>
        <dbReference type="ChEBI" id="CHEBI:58349"/>
        <dbReference type="ChEBI" id="CHEBI:78458"/>
        <dbReference type="ChEBI" id="CHEBI:78459"/>
    </reaction>
    <physiologicalReaction direction="left-to-right" evidence="27">
        <dbReference type="Rhea" id="RHEA:41833"/>
    </physiologicalReaction>
</comment>
<dbReference type="Pfam" id="PF00698">
    <property type="entry name" value="Acyl_transf_1"/>
    <property type="match status" value="3"/>
</dbReference>
<dbReference type="InterPro" id="IPR020841">
    <property type="entry name" value="PKS_Beta-ketoAc_synthase_dom"/>
</dbReference>
<dbReference type="Gene3D" id="3.40.50.1820">
    <property type="entry name" value="alpha/beta hydrolase"/>
    <property type="match status" value="1"/>
</dbReference>
<comment type="catalytic activity">
    <reaction evidence="28">
        <text>3-oxobutanoyl-[ACP] + NADPH + H(+) = (3R)-hydroxybutanoyl-[ACP] + NADP(+)</text>
        <dbReference type="Rhea" id="RHEA:41804"/>
        <dbReference type="Rhea" id="RHEA-COMP:9625"/>
        <dbReference type="Rhea" id="RHEA-COMP:9626"/>
        <dbReference type="ChEBI" id="CHEBI:15378"/>
        <dbReference type="ChEBI" id="CHEBI:57783"/>
        <dbReference type="ChEBI" id="CHEBI:58349"/>
        <dbReference type="ChEBI" id="CHEBI:78450"/>
        <dbReference type="ChEBI" id="CHEBI:78451"/>
    </reaction>
    <physiologicalReaction direction="left-to-right" evidence="28">
        <dbReference type="Rhea" id="RHEA:41805"/>
    </physiologicalReaction>
</comment>
<evidence type="ECO:0000256" key="16">
    <source>
        <dbReference type="ARBA" id="ARBA00023401"/>
    </source>
</evidence>
<feature type="region of interest" description="C-terminal hotdog fold" evidence="49">
    <location>
        <begin position="4728"/>
        <end position="4869"/>
    </location>
</feature>
<dbReference type="CDD" id="cd00833">
    <property type="entry name" value="PKS"/>
    <property type="match status" value="3"/>
</dbReference>
<evidence type="ECO:0000256" key="2">
    <source>
        <dbReference type="ARBA" id="ARBA00022450"/>
    </source>
</evidence>
<evidence type="ECO:0000256" key="40">
    <source>
        <dbReference type="ARBA" id="ARBA00049019"/>
    </source>
</evidence>
<comment type="catalytic activity">
    <reaction evidence="48">
        <text>octanoyl-[ACP] + malonyl-[ACP] + H(+) = 3-oxodecanoyl-[ACP] + holo-[ACP] + CO2</text>
        <dbReference type="Rhea" id="RHEA:41852"/>
        <dbReference type="Rhea" id="RHEA-COMP:9623"/>
        <dbReference type="Rhea" id="RHEA-COMP:9636"/>
        <dbReference type="Rhea" id="RHEA-COMP:9637"/>
        <dbReference type="Rhea" id="RHEA-COMP:9685"/>
        <dbReference type="ChEBI" id="CHEBI:15378"/>
        <dbReference type="ChEBI" id="CHEBI:16526"/>
        <dbReference type="ChEBI" id="CHEBI:64479"/>
        <dbReference type="ChEBI" id="CHEBI:78449"/>
        <dbReference type="ChEBI" id="CHEBI:78463"/>
        <dbReference type="ChEBI" id="CHEBI:78464"/>
    </reaction>
    <physiologicalReaction direction="left-to-right" evidence="48">
        <dbReference type="Rhea" id="RHEA:41853"/>
    </physiologicalReaction>
</comment>
<comment type="catalytic activity">
    <reaction evidence="30">
        <text>hexadecanoyl-[ACP] + malonyl-[ACP] + H(+) = 3-oxooctadecanoyl-[ACP] + holo-[ACP] + CO2</text>
        <dbReference type="Rhea" id="RHEA:41916"/>
        <dbReference type="Rhea" id="RHEA-COMP:9623"/>
        <dbReference type="Rhea" id="RHEA-COMP:9652"/>
        <dbReference type="Rhea" id="RHEA-COMP:9653"/>
        <dbReference type="Rhea" id="RHEA-COMP:9685"/>
        <dbReference type="ChEBI" id="CHEBI:15378"/>
        <dbReference type="ChEBI" id="CHEBI:16526"/>
        <dbReference type="ChEBI" id="CHEBI:64479"/>
        <dbReference type="ChEBI" id="CHEBI:78449"/>
        <dbReference type="ChEBI" id="CHEBI:78483"/>
        <dbReference type="ChEBI" id="CHEBI:78487"/>
    </reaction>
    <physiologicalReaction direction="left-to-right" evidence="30">
        <dbReference type="Rhea" id="RHEA:41917"/>
    </physiologicalReaction>
</comment>
<dbReference type="SMART" id="SM00825">
    <property type="entry name" value="PKS_KS"/>
    <property type="match status" value="3"/>
</dbReference>
<feature type="domain" description="Ketosynthase family 3 (KS3)" evidence="52">
    <location>
        <begin position="1833"/>
        <end position="2257"/>
    </location>
</feature>
<feature type="region of interest" description="Disordered" evidence="50">
    <location>
        <begin position="4078"/>
        <end position="4126"/>
    </location>
</feature>
<dbReference type="InterPro" id="IPR011032">
    <property type="entry name" value="GroES-like_sf"/>
</dbReference>
<comment type="catalytic activity">
    <reaction evidence="20">
        <text>hexanoyl-[ACP] + malonyl-[ACP] + H(+) = 3-oxooctanoyl-[ACP] + holo-[ACP] + CO2</text>
        <dbReference type="Rhea" id="RHEA:41836"/>
        <dbReference type="Rhea" id="RHEA-COMP:9623"/>
        <dbReference type="Rhea" id="RHEA-COMP:9632"/>
        <dbReference type="Rhea" id="RHEA-COMP:9633"/>
        <dbReference type="Rhea" id="RHEA-COMP:9685"/>
        <dbReference type="ChEBI" id="CHEBI:15378"/>
        <dbReference type="ChEBI" id="CHEBI:16526"/>
        <dbReference type="ChEBI" id="CHEBI:64479"/>
        <dbReference type="ChEBI" id="CHEBI:78449"/>
        <dbReference type="ChEBI" id="CHEBI:78459"/>
        <dbReference type="ChEBI" id="CHEBI:78460"/>
    </reaction>
    <physiologicalReaction direction="left-to-right" evidence="20">
        <dbReference type="Rhea" id="RHEA:41837"/>
    </physiologicalReaction>
</comment>
<comment type="catalytic activity">
    <reaction evidence="41">
        <text>decanoyl-[ACP] + malonyl-[ACP] + H(+) = 3-oxododecanoyl-[ACP] + holo-[ACP] + CO2</text>
        <dbReference type="Rhea" id="RHEA:41868"/>
        <dbReference type="Rhea" id="RHEA-COMP:9623"/>
        <dbReference type="Rhea" id="RHEA-COMP:9640"/>
        <dbReference type="Rhea" id="RHEA-COMP:9641"/>
        <dbReference type="Rhea" id="RHEA-COMP:9685"/>
        <dbReference type="ChEBI" id="CHEBI:15378"/>
        <dbReference type="ChEBI" id="CHEBI:16526"/>
        <dbReference type="ChEBI" id="CHEBI:64479"/>
        <dbReference type="ChEBI" id="CHEBI:78449"/>
        <dbReference type="ChEBI" id="CHEBI:78468"/>
        <dbReference type="ChEBI" id="CHEBI:78469"/>
    </reaction>
    <physiologicalReaction direction="left-to-right" evidence="41">
        <dbReference type="Rhea" id="RHEA:41869"/>
    </physiologicalReaction>
</comment>
<dbReference type="PANTHER" id="PTHR43775">
    <property type="entry name" value="FATTY ACID SYNTHASE"/>
    <property type="match status" value="1"/>
</dbReference>
<comment type="catalytic activity">
    <reaction evidence="42">
        <text>(2E)-tetradecenoyl-[ACP] + NADPH + H(+) = tetradecanoyl-[ACP] + NADP(+)</text>
        <dbReference type="Rhea" id="RHEA:41896"/>
        <dbReference type="Rhea" id="RHEA-COMP:9647"/>
        <dbReference type="Rhea" id="RHEA-COMP:9648"/>
        <dbReference type="ChEBI" id="CHEBI:15378"/>
        <dbReference type="ChEBI" id="CHEBI:57783"/>
        <dbReference type="ChEBI" id="CHEBI:58349"/>
        <dbReference type="ChEBI" id="CHEBI:78475"/>
        <dbReference type="ChEBI" id="CHEBI:78477"/>
    </reaction>
    <physiologicalReaction direction="left-to-right" evidence="42">
        <dbReference type="Rhea" id="RHEA:41897"/>
    </physiologicalReaction>
</comment>
<comment type="catalytic activity">
    <reaction evidence="29">
        <text>acetyl-[ACP] + malonyl-[ACP] + H(+) = 3-oxobutanoyl-[ACP] + holo-[ACP] + CO2</text>
        <dbReference type="Rhea" id="RHEA:41800"/>
        <dbReference type="Rhea" id="RHEA-COMP:9621"/>
        <dbReference type="Rhea" id="RHEA-COMP:9623"/>
        <dbReference type="Rhea" id="RHEA-COMP:9625"/>
        <dbReference type="Rhea" id="RHEA-COMP:9685"/>
        <dbReference type="ChEBI" id="CHEBI:15378"/>
        <dbReference type="ChEBI" id="CHEBI:16526"/>
        <dbReference type="ChEBI" id="CHEBI:64479"/>
        <dbReference type="ChEBI" id="CHEBI:78446"/>
        <dbReference type="ChEBI" id="CHEBI:78449"/>
        <dbReference type="ChEBI" id="CHEBI:78450"/>
    </reaction>
    <physiologicalReaction direction="left-to-right" evidence="29">
        <dbReference type="Rhea" id="RHEA:41801"/>
    </physiologicalReaction>
</comment>
<evidence type="ECO:0000256" key="48">
    <source>
        <dbReference type="ARBA" id="ARBA00049533"/>
    </source>
</evidence>
<evidence type="ECO:0000256" key="6">
    <source>
        <dbReference type="ARBA" id="ARBA00022898"/>
    </source>
</evidence>
<feature type="domain" description="PKS/mFAS DH" evidence="53">
    <location>
        <begin position="2771"/>
        <end position="3056"/>
    </location>
</feature>
<evidence type="ECO:0000256" key="19">
    <source>
        <dbReference type="ARBA" id="ARBA00047300"/>
    </source>
</evidence>
<evidence type="ECO:0000256" key="5">
    <source>
        <dbReference type="ARBA" id="ARBA00022799"/>
    </source>
</evidence>
<dbReference type="Pfam" id="PF22953">
    <property type="entry name" value="SpnB_Rossmann"/>
    <property type="match status" value="3"/>
</dbReference>
<comment type="catalytic activity">
    <reaction evidence="31">
        <text>(2E)-dodecenoyl-[ACP] + NADPH + H(+) = dodecanoyl-[ACP] + NADP(+)</text>
        <dbReference type="Rhea" id="RHEA:41880"/>
        <dbReference type="Rhea" id="RHEA-COMP:9643"/>
        <dbReference type="Rhea" id="RHEA-COMP:9644"/>
        <dbReference type="ChEBI" id="CHEBI:15378"/>
        <dbReference type="ChEBI" id="CHEBI:57783"/>
        <dbReference type="ChEBI" id="CHEBI:58349"/>
        <dbReference type="ChEBI" id="CHEBI:65264"/>
        <dbReference type="ChEBI" id="CHEBI:78472"/>
    </reaction>
    <physiologicalReaction direction="left-to-right" evidence="31">
        <dbReference type="Rhea" id="RHEA:41881"/>
    </physiologicalReaction>
</comment>
<evidence type="ECO:0000256" key="30">
    <source>
        <dbReference type="ARBA" id="ARBA00048051"/>
    </source>
</evidence>
<dbReference type="InterPro" id="IPR057326">
    <property type="entry name" value="KR_dom"/>
</dbReference>
<dbReference type="SUPFAM" id="SSF52151">
    <property type="entry name" value="FabD/lysophospholipase-like"/>
    <property type="match status" value="3"/>
</dbReference>
<evidence type="ECO:0000256" key="3">
    <source>
        <dbReference type="ARBA" id="ARBA00022553"/>
    </source>
</evidence>
<comment type="catalytic activity">
    <reaction evidence="47">
        <text>(2E)-decenoyl-[ACP] + NADPH + H(+) = decanoyl-[ACP] + NADP(+)</text>
        <dbReference type="Rhea" id="RHEA:41864"/>
        <dbReference type="Rhea" id="RHEA-COMP:9639"/>
        <dbReference type="Rhea" id="RHEA-COMP:9640"/>
        <dbReference type="ChEBI" id="CHEBI:15378"/>
        <dbReference type="ChEBI" id="CHEBI:57783"/>
        <dbReference type="ChEBI" id="CHEBI:58349"/>
        <dbReference type="ChEBI" id="CHEBI:78467"/>
        <dbReference type="ChEBI" id="CHEBI:78468"/>
    </reaction>
    <physiologicalReaction direction="left-to-right" evidence="47">
        <dbReference type="Rhea" id="RHEA:41865"/>
    </physiologicalReaction>
</comment>
<dbReference type="SUPFAM" id="SSF53474">
    <property type="entry name" value="alpha/beta-Hydrolases"/>
    <property type="match status" value="1"/>
</dbReference>
<evidence type="ECO:0000256" key="20">
    <source>
        <dbReference type="ARBA" id="ARBA00047394"/>
    </source>
</evidence>
<keyword evidence="55" id="KW-1185">Reference proteome</keyword>
<accession>A0ABZ2LS64</accession>
<keyword evidence="8" id="KW-0511">Multifunctional enzyme</keyword>
<dbReference type="Gene3D" id="3.40.50.720">
    <property type="entry name" value="NAD(P)-binding Rossmann-like Domain"/>
    <property type="match status" value="3"/>
</dbReference>
<comment type="catalytic activity">
    <reaction evidence="32">
        <text>tetradecanoyl-[ACP] + H2O = tetradecanoate + holo-[ACP] + H(+)</text>
        <dbReference type="Rhea" id="RHEA:30123"/>
        <dbReference type="Rhea" id="RHEA-COMP:9648"/>
        <dbReference type="Rhea" id="RHEA-COMP:9685"/>
        <dbReference type="ChEBI" id="CHEBI:15377"/>
        <dbReference type="ChEBI" id="CHEBI:15378"/>
        <dbReference type="ChEBI" id="CHEBI:30807"/>
        <dbReference type="ChEBI" id="CHEBI:64479"/>
        <dbReference type="ChEBI" id="CHEBI:78477"/>
        <dbReference type="EC" id="3.1.2.14"/>
    </reaction>
    <physiologicalReaction direction="left-to-right" evidence="32">
        <dbReference type="Rhea" id="RHEA:30124"/>
    </physiologicalReaction>
</comment>